<organism evidence="1">
    <name type="scientific">marine sediment metagenome</name>
    <dbReference type="NCBI Taxonomy" id="412755"/>
    <lineage>
        <taxon>unclassified sequences</taxon>
        <taxon>metagenomes</taxon>
        <taxon>ecological metagenomes</taxon>
    </lineage>
</organism>
<evidence type="ECO:0000313" key="1">
    <source>
        <dbReference type="EMBL" id="GAH50406.1"/>
    </source>
</evidence>
<dbReference type="EMBL" id="BARU01021882">
    <property type="protein sequence ID" value="GAH50406.1"/>
    <property type="molecule type" value="Genomic_DNA"/>
</dbReference>
<evidence type="ECO:0008006" key="2">
    <source>
        <dbReference type="Google" id="ProtNLM"/>
    </source>
</evidence>
<sequence>MGCTGKPPEIMRVFRQINLINDREQNIIYQSLSLFVQASDPDGFEDIEEIYIINDSEELFWRIDSESWIKTDSGDEIWIGSNSICMPDGSPLLKGEYRILLQDIGGDTAEQSFV</sequence>
<protein>
    <recommendedName>
        <fullName evidence="2">LTD domain-containing protein</fullName>
    </recommendedName>
</protein>
<reference evidence="1" key="1">
    <citation type="journal article" date="2014" name="Front. Microbiol.">
        <title>High frequency of phylogenetically diverse reductive dehalogenase-homologous genes in deep subseafloor sedimentary metagenomes.</title>
        <authorList>
            <person name="Kawai M."/>
            <person name="Futagami T."/>
            <person name="Toyoda A."/>
            <person name="Takaki Y."/>
            <person name="Nishi S."/>
            <person name="Hori S."/>
            <person name="Arai W."/>
            <person name="Tsubouchi T."/>
            <person name="Morono Y."/>
            <person name="Uchiyama I."/>
            <person name="Ito T."/>
            <person name="Fujiyama A."/>
            <person name="Inagaki F."/>
            <person name="Takami H."/>
        </authorList>
    </citation>
    <scope>NUCLEOTIDE SEQUENCE</scope>
    <source>
        <strain evidence="1">Expedition CK06-06</strain>
    </source>
</reference>
<accession>X1FXL9</accession>
<comment type="caution">
    <text evidence="1">The sequence shown here is derived from an EMBL/GenBank/DDBJ whole genome shotgun (WGS) entry which is preliminary data.</text>
</comment>
<dbReference type="AlphaFoldDB" id="X1FXL9"/>
<gene>
    <name evidence="1" type="ORF">S03H2_35740</name>
</gene>
<name>X1FXL9_9ZZZZ</name>
<proteinExistence type="predicted"/>